<dbReference type="FunFam" id="1.20.1250.20:FF:000034">
    <property type="entry name" value="MFS general substrate transporter"/>
    <property type="match status" value="1"/>
</dbReference>
<evidence type="ECO:0000313" key="8">
    <source>
        <dbReference type="EMBL" id="KAJ5709205.1"/>
    </source>
</evidence>
<sequence length="493" mass="54999">MGADFKAEENGDGQIFAQQGGSPIIDHELPPLRSTTERKLMAKIDLHILPCLCVLYLLAFLDRVNISNAALLGLKDDLNIATGMKYNIALTIFFIPYIIFEIPSNILLKKFKPHVWLSLCMFGFGVVMVCQGLVQNWGGLMATRWFLGVFETGMFPGCFYLLGMWYKRSEAQKRFSFFFSSTTLAGAFGGILAYGISKMEGDRGYSGWRWVFIIEGCVTCVAAFILFFTMPDFPEDSKWLTDEEREFVRAKLAKDVGKSAHHVNLGWRQVVEVFKDYKVIVGGFMYFGLIVPAYGYAYFAPSIIKSYGYSSAVANLYSIPPWAAAFVFSMVIAFCSDRLKHRFAFTVIPICVAIAGFAMLLGIHGHRDAEYGALFLVTSGAYSAMPVIVCWFAMNLGGHHRRSIGTAWQVGFGNIGGIIATFAFLSKDAPDYTTGYSICIAFSCLSIISCVIYFIAIRFENRKRDNAGVNPNAISAQEEEYLGDLAPTYRYTY</sequence>
<evidence type="ECO:0000259" key="7">
    <source>
        <dbReference type="PROSITE" id="PS50850"/>
    </source>
</evidence>
<feature type="transmembrane region" description="Helical" evidence="6">
    <location>
        <begin position="115"/>
        <end position="134"/>
    </location>
</feature>
<evidence type="ECO:0000313" key="9">
    <source>
        <dbReference type="Proteomes" id="UP001215712"/>
    </source>
</evidence>
<feature type="transmembrane region" description="Helical" evidence="6">
    <location>
        <begin position="343"/>
        <end position="365"/>
    </location>
</feature>
<feature type="transmembrane region" description="Helical" evidence="6">
    <location>
        <begin position="175"/>
        <end position="196"/>
    </location>
</feature>
<keyword evidence="4 6" id="KW-1133">Transmembrane helix</keyword>
<dbReference type="SUPFAM" id="SSF103473">
    <property type="entry name" value="MFS general substrate transporter"/>
    <property type="match status" value="1"/>
</dbReference>
<dbReference type="PANTHER" id="PTHR43791">
    <property type="entry name" value="PERMEASE-RELATED"/>
    <property type="match status" value="1"/>
</dbReference>
<dbReference type="EMBL" id="JAQJAN010000019">
    <property type="protein sequence ID" value="KAJ5709205.1"/>
    <property type="molecule type" value="Genomic_DNA"/>
</dbReference>
<dbReference type="Proteomes" id="UP001215712">
    <property type="component" value="Unassembled WGS sequence"/>
</dbReference>
<proteinExistence type="predicted"/>
<keyword evidence="5 6" id="KW-0472">Membrane</keyword>
<feature type="transmembrane region" description="Helical" evidence="6">
    <location>
        <begin position="371"/>
        <end position="394"/>
    </location>
</feature>
<dbReference type="GO" id="GO:0005886">
    <property type="term" value="C:plasma membrane"/>
    <property type="evidence" value="ECO:0007669"/>
    <property type="project" value="TreeGrafter"/>
</dbReference>
<keyword evidence="2" id="KW-0813">Transport</keyword>
<feature type="transmembrane region" description="Helical" evidence="6">
    <location>
        <begin position="146"/>
        <end position="163"/>
    </location>
</feature>
<dbReference type="GO" id="GO:0022857">
    <property type="term" value="F:transmembrane transporter activity"/>
    <property type="evidence" value="ECO:0007669"/>
    <property type="project" value="InterPro"/>
</dbReference>
<dbReference type="InterPro" id="IPR036259">
    <property type="entry name" value="MFS_trans_sf"/>
</dbReference>
<organism evidence="8 9">
    <name type="scientific">Penicillium malachiteum</name>
    <dbReference type="NCBI Taxonomy" id="1324776"/>
    <lineage>
        <taxon>Eukaryota</taxon>
        <taxon>Fungi</taxon>
        <taxon>Dikarya</taxon>
        <taxon>Ascomycota</taxon>
        <taxon>Pezizomycotina</taxon>
        <taxon>Eurotiomycetes</taxon>
        <taxon>Eurotiomycetidae</taxon>
        <taxon>Eurotiales</taxon>
        <taxon>Aspergillaceae</taxon>
        <taxon>Penicillium</taxon>
    </lineage>
</organism>
<comment type="subcellular location">
    <subcellularLocation>
        <location evidence="1">Membrane</location>
        <topology evidence="1">Multi-pass membrane protein</topology>
    </subcellularLocation>
</comment>
<name>A0AAD6MRL1_9EURO</name>
<accession>A0AAD6MRL1</accession>
<reference evidence="8" key="1">
    <citation type="journal article" date="2023" name="IMA Fungus">
        <title>Comparative genomic study of the Penicillium genus elucidates a diverse pangenome and 15 lateral gene transfer events.</title>
        <authorList>
            <person name="Petersen C."/>
            <person name="Sorensen T."/>
            <person name="Nielsen M.R."/>
            <person name="Sondergaard T.E."/>
            <person name="Sorensen J.L."/>
            <person name="Fitzpatrick D.A."/>
            <person name="Frisvad J.C."/>
            <person name="Nielsen K.L."/>
        </authorList>
    </citation>
    <scope>NUCLEOTIDE SEQUENCE</scope>
    <source>
        <strain evidence="8">IBT 17514</strain>
    </source>
</reference>
<evidence type="ECO:0000256" key="2">
    <source>
        <dbReference type="ARBA" id="ARBA00022448"/>
    </source>
</evidence>
<evidence type="ECO:0000256" key="1">
    <source>
        <dbReference type="ARBA" id="ARBA00004141"/>
    </source>
</evidence>
<evidence type="ECO:0000256" key="5">
    <source>
        <dbReference type="ARBA" id="ARBA00023136"/>
    </source>
</evidence>
<dbReference type="InterPro" id="IPR011701">
    <property type="entry name" value="MFS"/>
</dbReference>
<dbReference type="Gene3D" id="1.20.1250.20">
    <property type="entry name" value="MFS general substrate transporter like domains"/>
    <property type="match status" value="2"/>
</dbReference>
<evidence type="ECO:0000256" key="6">
    <source>
        <dbReference type="SAM" id="Phobius"/>
    </source>
</evidence>
<comment type="caution">
    <text evidence="8">The sequence shown here is derived from an EMBL/GenBank/DDBJ whole genome shotgun (WGS) entry which is preliminary data.</text>
</comment>
<dbReference type="Pfam" id="PF07690">
    <property type="entry name" value="MFS_1"/>
    <property type="match status" value="1"/>
</dbReference>
<evidence type="ECO:0000256" key="3">
    <source>
        <dbReference type="ARBA" id="ARBA00022692"/>
    </source>
</evidence>
<feature type="transmembrane region" description="Helical" evidence="6">
    <location>
        <begin position="319"/>
        <end position="336"/>
    </location>
</feature>
<keyword evidence="3 6" id="KW-0812">Transmembrane</keyword>
<feature type="transmembrane region" description="Helical" evidence="6">
    <location>
        <begin position="406"/>
        <end position="426"/>
    </location>
</feature>
<feature type="transmembrane region" description="Helical" evidence="6">
    <location>
        <begin position="46"/>
        <end position="66"/>
    </location>
</feature>
<gene>
    <name evidence="8" type="ORF">N7493_010539</name>
</gene>
<dbReference type="PANTHER" id="PTHR43791:SF46">
    <property type="entry name" value="MAJOR FACILITATOR SUPERFAMILY (MFS) PROFILE DOMAIN-CONTAINING PROTEIN-RELATED"/>
    <property type="match status" value="1"/>
</dbReference>
<feature type="transmembrane region" description="Helical" evidence="6">
    <location>
        <begin position="277"/>
        <end position="299"/>
    </location>
</feature>
<protein>
    <recommendedName>
        <fullName evidence="7">Major facilitator superfamily (MFS) profile domain-containing protein</fullName>
    </recommendedName>
</protein>
<feature type="domain" description="Major facilitator superfamily (MFS) profile" evidence="7">
    <location>
        <begin position="48"/>
        <end position="464"/>
    </location>
</feature>
<feature type="transmembrane region" description="Helical" evidence="6">
    <location>
        <begin position="432"/>
        <end position="456"/>
    </location>
</feature>
<dbReference type="CDD" id="cd17327">
    <property type="entry name" value="MFS_FEN2_like"/>
    <property type="match status" value="1"/>
</dbReference>
<dbReference type="PROSITE" id="PS50850">
    <property type="entry name" value="MFS"/>
    <property type="match status" value="1"/>
</dbReference>
<dbReference type="AlphaFoldDB" id="A0AAD6MRL1"/>
<dbReference type="FunFam" id="1.20.1250.20:FF:000068">
    <property type="entry name" value="MFS general substrate transporter"/>
    <property type="match status" value="1"/>
</dbReference>
<feature type="transmembrane region" description="Helical" evidence="6">
    <location>
        <begin position="86"/>
        <end position="108"/>
    </location>
</feature>
<keyword evidence="9" id="KW-1185">Reference proteome</keyword>
<evidence type="ECO:0000256" key="4">
    <source>
        <dbReference type="ARBA" id="ARBA00022989"/>
    </source>
</evidence>
<reference evidence="8" key="2">
    <citation type="submission" date="2023-01" db="EMBL/GenBank/DDBJ databases">
        <authorList>
            <person name="Petersen C."/>
        </authorList>
    </citation>
    <scope>NUCLEOTIDE SEQUENCE</scope>
    <source>
        <strain evidence="8">IBT 17514</strain>
    </source>
</reference>
<dbReference type="InterPro" id="IPR020846">
    <property type="entry name" value="MFS_dom"/>
</dbReference>
<feature type="transmembrane region" description="Helical" evidence="6">
    <location>
        <begin position="208"/>
        <end position="228"/>
    </location>
</feature>